<feature type="transmembrane region" description="Helical" evidence="1">
    <location>
        <begin position="83"/>
        <end position="103"/>
    </location>
</feature>
<keyword evidence="3" id="KW-1185">Reference proteome</keyword>
<reference evidence="2 3" key="1">
    <citation type="submission" date="2020-01" db="EMBL/GenBank/DDBJ databases">
        <title>Jiella pacifica sp. nov.</title>
        <authorList>
            <person name="Xue Z."/>
            <person name="Zhu S."/>
            <person name="Chen J."/>
            <person name="Yang J."/>
        </authorList>
    </citation>
    <scope>NUCLEOTIDE SEQUENCE [LARGE SCALE GENOMIC DNA]</scope>
    <source>
        <strain evidence="2 3">40Bstr34</strain>
    </source>
</reference>
<comment type="caution">
    <text evidence="2">The sequence shown here is derived from an EMBL/GenBank/DDBJ whole genome shotgun (WGS) entry which is preliminary data.</text>
</comment>
<feature type="transmembrane region" description="Helical" evidence="1">
    <location>
        <begin position="21"/>
        <end position="38"/>
    </location>
</feature>
<accession>A0A6N9T167</accession>
<feature type="transmembrane region" description="Helical" evidence="1">
    <location>
        <begin position="109"/>
        <end position="129"/>
    </location>
</feature>
<proteinExistence type="predicted"/>
<evidence type="ECO:0000313" key="3">
    <source>
        <dbReference type="Proteomes" id="UP000469011"/>
    </source>
</evidence>
<evidence type="ECO:0008006" key="4">
    <source>
        <dbReference type="Google" id="ProtNLM"/>
    </source>
</evidence>
<feature type="transmembrane region" description="Helical" evidence="1">
    <location>
        <begin position="50"/>
        <end position="71"/>
    </location>
</feature>
<feature type="transmembrane region" description="Helical" evidence="1">
    <location>
        <begin position="141"/>
        <end position="159"/>
    </location>
</feature>
<name>A0A6N9T167_9HYPH</name>
<dbReference type="Proteomes" id="UP000469011">
    <property type="component" value="Unassembled WGS sequence"/>
</dbReference>
<keyword evidence="1" id="KW-1133">Transmembrane helix</keyword>
<evidence type="ECO:0000256" key="1">
    <source>
        <dbReference type="SAM" id="Phobius"/>
    </source>
</evidence>
<protein>
    <recommendedName>
        <fullName evidence="4">DUF2306 domain-containing protein</fullName>
    </recommendedName>
</protein>
<keyword evidence="1" id="KW-0472">Membrane</keyword>
<keyword evidence="1" id="KW-0812">Transmembrane</keyword>
<dbReference type="RefSeq" id="WP_163463311.1">
    <property type="nucleotide sequence ID" value="NZ_JAAAMG010000008.1"/>
</dbReference>
<organism evidence="2 3">
    <name type="scientific">Jiella pacifica</name>
    <dbReference type="NCBI Taxonomy" id="2696469"/>
    <lineage>
        <taxon>Bacteria</taxon>
        <taxon>Pseudomonadati</taxon>
        <taxon>Pseudomonadota</taxon>
        <taxon>Alphaproteobacteria</taxon>
        <taxon>Hyphomicrobiales</taxon>
        <taxon>Aurantimonadaceae</taxon>
        <taxon>Jiella</taxon>
    </lineage>
</organism>
<evidence type="ECO:0000313" key="2">
    <source>
        <dbReference type="EMBL" id="NDW05057.1"/>
    </source>
</evidence>
<dbReference type="AlphaFoldDB" id="A0A6N9T167"/>
<dbReference type="EMBL" id="JAAAMG010000008">
    <property type="protein sequence ID" value="NDW05057.1"/>
    <property type="molecule type" value="Genomic_DNA"/>
</dbReference>
<sequence length="169" mass="18361">MSATAAEVHVRNPARASSFDRGLSLAALALLCVVLVAIGRGHARWAEAPVLVWAHLLTIVFALALTVVQLWRPKGGSTHRAIGRIWVTLMFGTALITLFIVGADDSGYSILHVLSVWVMIQVPTIAITARRRQIGRHQSAARAMVVGSLLIAGFFTFPFHRLLGTWLFG</sequence>
<gene>
    <name evidence="2" type="ORF">GTK09_11500</name>
</gene>